<comment type="caution">
    <text evidence="5">The sequence shown here is derived from an EMBL/GenBank/DDBJ whole genome shotgun (WGS) entry which is preliminary data.</text>
</comment>
<evidence type="ECO:0000256" key="2">
    <source>
        <dbReference type="ARBA" id="ARBA00023125"/>
    </source>
</evidence>
<organism evidence="5 6">
    <name type="scientific">Bacillus mesophilum</name>
    <dbReference type="NCBI Taxonomy" id="1071718"/>
    <lineage>
        <taxon>Bacteria</taxon>
        <taxon>Bacillati</taxon>
        <taxon>Bacillota</taxon>
        <taxon>Bacilli</taxon>
        <taxon>Bacillales</taxon>
        <taxon>Bacillaceae</taxon>
        <taxon>Bacillus</taxon>
    </lineage>
</organism>
<dbReference type="InterPro" id="IPR050624">
    <property type="entry name" value="HTH-type_Tx_Regulator"/>
</dbReference>
<gene>
    <name evidence="5" type="ORF">F7732_13575</name>
</gene>
<keyword evidence="2 3" id="KW-0238">DNA-binding</keyword>
<proteinExistence type="predicted"/>
<evidence type="ECO:0000259" key="4">
    <source>
        <dbReference type="PROSITE" id="PS50977"/>
    </source>
</evidence>
<accession>A0A7V7RKA9</accession>
<protein>
    <submittedName>
        <fullName evidence="5">TetR/AcrR family transcriptional regulator</fullName>
    </submittedName>
</protein>
<dbReference type="EMBL" id="WBOT01000004">
    <property type="protein sequence ID" value="KAB2331700.1"/>
    <property type="molecule type" value="Genomic_DNA"/>
</dbReference>
<feature type="DNA-binding region" description="H-T-H motif" evidence="3">
    <location>
        <begin position="33"/>
        <end position="52"/>
    </location>
</feature>
<dbReference type="InterPro" id="IPR039532">
    <property type="entry name" value="TetR_C_Firmicutes"/>
</dbReference>
<dbReference type="PANTHER" id="PTHR43479:SF7">
    <property type="entry name" value="TETR-FAMILY TRANSCRIPTIONAL REGULATOR"/>
    <property type="match status" value="1"/>
</dbReference>
<sequence>MSTKLDRRKQYTRMVLMDSLVALLQEKQISTITIKEICELADINRSTFYAHYSNQYDLLHSIEEKFIQDMMSALEQYNFSKEEEAFLIIEKILEFIAKNKVICQVLLNQSTERHFQKQGTLIIKKFIFNQWIAKNKLDRHQFEYISIFVVGGSVFVIKNWLETGMKESYQEMAEIINNLINKGLSTMR</sequence>
<evidence type="ECO:0000256" key="1">
    <source>
        <dbReference type="ARBA" id="ARBA00022491"/>
    </source>
</evidence>
<evidence type="ECO:0000313" key="5">
    <source>
        <dbReference type="EMBL" id="KAB2331700.1"/>
    </source>
</evidence>
<keyword evidence="1" id="KW-0678">Repressor</keyword>
<dbReference type="InterPro" id="IPR001647">
    <property type="entry name" value="HTH_TetR"/>
</dbReference>
<dbReference type="Proteomes" id="UP000441354">
    <property type="component" value="Unassembled WGS sequence"/>
</dbReference>
<dbReference type="PANTHER" id="PTHR43479">
    <property type="entry name" value="ACREF/ENVCD OPERON REPRESSOR-RELATED"/>
    <property type="match status" value="1"/>
</dbReference>
<dbReference type="AlphaFoldDB" id="A0A7V7RKA9"/>
<evidence type="ECO:0000256" key="3">
    <source>
        <dbReference type="PROSITE-ProRule" id="PRU00335"/>
    </source>
</evidence>
<evidence type="ECO:0000313" key="6">
    <source>
        <dbReference type="Proteomes" id="UP000441354"/>
    </source>
</evidence>
<dbReference type="OrthoDB" id="9810250at2"/>
<feature type="domain" description="HTH tetR-type" evidence="4">
    <location>
        <begin position="10"/>
        <end position="70"/>
    </location>
</feature>
<dbReference type="RefSeq" id="WP_151574581.1">
    <property type="nucleotide sequence ID" value="NZ_WBOT01000004.1"/>
</dbReference>
<dbReference type="SUPFAM" id="SSF46689">
    <property type="entry name" value="Homeodomain-like"/>
    <property type="match status" value="1"/>
</dbReference>
<dbReference type="Pfam" id="PF14278">
    <property type="entry name" value="TetR_C_8"/>
    <property type="match status" value="1"/>
</dbReference>
<dbReference type="PROSITE" id="PS50977">
    <property type="entry name" value="HTH_TETR_2"/>
    <property type="match status" value="1"/>
</dbReference>
<dbReference type="Gene3D" id="1.10.357.10">
    <property type="entry name" value="Tetracycline Repressor, domain 2"/>
    <property type="match status" value="1"/>
</dbReference>
<keyword evidence="6" id="KW-1185">Reference proteome</keyword>
<name>A0A7V7RKA9_9BACI</name>
<dbReference type="GO" id="GO:0003677">
    <property type="term" value="F:DNA binding"/>
    <property type="evidence" value="ECO:0007669"/>
    <property type="project" value="UniProtKB-UniRule"/>
</dbReference>
<dbReference type="InterPro" id="IPR009057">
    <property type="entry name" value="Homeodomain-like_sf"/>
</dbReference>
<reference evidence="5 6" key="1">
    <citation type="journal article" date="2014" name="Arch. Microbiol.">
        <title>Bacillus mesophilum sp. nov., strain IITR-54T, a novel 4-chlorobiphenyl dechlorinating bacterium.</title>
        <authorList>
            <person name="Manickam N."/>
            <person name="Singh N.K."/>
            <person name="Bajaj A."/>
            <person name="Kumar R.M."/>
            <person name="Kaur G."/>
            <person name="Kaur N."/>
            <person name="Bala M."/>
            <person name="Kumar A."/>
            <person name="Mayilraj S."/>
        </authorList>
    </citation>
    <scope>NUCLEOTIDE SEQUENCE [LARGE SCALE GENOMIC DNA]</scope>
    <source>
        <strain evidence="5 6">IITR-54</strain>
    </source>
</reference>